<dbReference type="EMBL" id="AP021861">
    <property type="protein sequence ID" value="BBO33553.1"/>
    <property type="molecule type" value="Genomic_DNA"/>
</dbReference>
<gene>
    <name evidence="1" type="ORF">PLANPX_3165</name>
</gene>
<reference evidence="2" key="1">
    <citation type="submission" date="2019-10" db="EMBL/GenBank/DDBJ databases">
        <title>Lacipirellula parvula gen. nov., sp. nov., representing a lineage of planctomycetes widespread in freshwater anoxic habitats, and description of the family Lacipirellulaceae.</title>
        <authorList>
            <person name="Dedysh S.N."/>
            <person name="Kulichevskaya I.S."/>
            <person name="Beletsky A.V."/>
            <person name="Rakitin A.L."/>
            <person name="Mardanov A.V."/>
            <person name="Ivanova A.A."/>
            <person name="Saltykova V.X."/>
            <person name="Rijpstra W.I.C."/>
            <person name="Sinninghe Damste J.S."/>
            <person name="Ravin N.V."/>
        </authorList>
    </citation>
    <scope>NUCLEOTIDE SEQUENCE [LARGE SCALE GENOMIC DNA]</scope>
    <source>
        <strain evidence="2">PX69</strain>
    </source>
</reference>
<protein>
    <submittedName>
        <fullName evidence="1">Uncharacterized protein</fullName>
    </submittedName>
</protein>
<name>A0A5K7XH53_9BACT</name>
<evidence type="ECO:0000313" key="2">
    <source>
        <dbReference type="Proteomes" id="UP000326837"/>
    </source>
</evidence>
<dbReference type="KEGG" id="lpav:PLANPX_3165"/>
<evidence type="ECO:0000313" key="1">
    <source>
        <dbReference type="EMBL" id="BBO33553.1"/>
    </source>
</evidence>
<dbReference type="Proteomes" id="UP000326837">
    <property type="component" value="Chromosome"/>
</dbReference>
<keyword evidence="2" id="KW-1185">Reference proteome</keyword>
<sequence>MSRGELCRQTRFWRHNSEVVCFVGFAAKPSATEMPKVTEWGVVEGA</sequence>
<organism evidence="1 2">
    <name type="scientific">Lacipirellula parvula</name>
    <dbReference type="NCBI Taxonomy" id="2650471"/>
    <lineage>
        <taxon>Bacteria</taxon>
        <taxon>Pseudomonadati</taxon>
        <taxon>Planctomycetota</taxon>
        <taxon>Planctomycetia</taxon>
        <taxon>Pirellulales</taxon>
        <taxon>Lacipirellulaceae</taxon>
        <taxon>Lacipirellula</taxon>
    </lineage>
</organism>
<proteinExistence type="predicted"/>
<dbReference type="AlphaFoldDB" id="A0A5K7XH53"/>
<accession>A0A5K7XH53</accession>